<dbReference type="OrthoDB" id="73875at2759"/>
<dbReference type="InterPro" id="IPR029070">
    <property type="entry name" value="Chitinase_insertion_sf"/>
</dbReference>
<dbReference type="SUPFAM" id="SSF54556">
    <property type="entry name" value="Chitinase insertion domain"/>
    <property type="match status" value="1"/>
</dbReference>
<gene>
    <name evidence="5" type="ORF">NUU61_003824</name>
</gene>
<dbReference type="Pfam" id="PF00704">
    <property type="entry name" value="Glyco_hydro_18"/>
    <property type="match status" value="1"/>
</dbReference>
<feature type="domain" description="GH18" evidence="4">
    <location>
        <begin position="1"/>
        <end position="167"/>
    </location>
</feature>
<sequence length="449" mass="50564">MTYDIHGLWDQKNLWTGPYVKGHTNLTEIEEGFDLLWRNSVSPNKVVMGVGFYGRSFTMSDVSCSTPPSCRFDSAGFSGECTGEPGVLSYSEVMSRQSQLGSRTSYDKKSSVKWMVYGSNQWISFDDSESFEAKKYLFSRCLKGLMIWSMDLDTQDHQAMTGLFGEEAMEGALRHTGLDAQEAERLAFDLYARAATRQSKLHTRPSKRIVISPWRENVKTAHGDPSAARLRLFRATASGSELLSARSLAVRVAVLCYDSTEILQKCHWSNCCWVSTEMVPDKDLCGDNEVATTRRYNNGQGSPCGLEQGPNSYRQPSQAFCCPKNDKFEKCVWRRDELGCKPAQCAKDKLQITSALLPSWKKEDYKVISRECIGTPGYPIPPMRMPQYPLCCEPPSRYGKKGPVEPSYLWSHCYDSKDDDVTWEFSDNFGNNNKDTMPGVMEDDPGTDP</sequence>
<keyword evidence="6" id="KW-1185">Reference proteome</keyword>
<dbReference type="GeneID" id="81393574"/>
<dbReference type="PANTHER" id="PTHR11177:SF402">
    <property type="entry name" value="CHITINASE"/>
    <property type="match status" value="1"/>
</dbReference>
<name>A0A9W9FKH6_9EURO</name>
<dbReference type="RefSeq" id="XP_056512433.1">
    <property type="nucleotide sequence ID" value="XM_056654406.1"/>
</dbReference>
<dbReference type="InterPro" id="IPR050314">
    <property type="entry name" value="Glycosyl_Hydrlase_18"/>
</dbReference>
<dbReference type="Gene3D" id="3.20.20.80">
    <property type="entry name" value="Glycosidases"/>
    <property type="match status" value="1"/>
</dbReference>
<dbReference type="GO" id="GO:0008843">
    <property type="term" value="F:endochitinase activity"/>
    <property type="evidence" value="ECO:0007669"/>
    <property type="project" value="UniProtKB-EC"/>
</dbReference>
<comment type="caution">
    <text evidence="5">The sequence shown here is derived from an EMBL/GenBank/DDBJ whole genome shotgun (WGS) entry which is preliminary data.</text>
</comment>
<dbReference type="InterPro" id="IPR001223">
    <property type="entry name" value="Glyco_hydro18_cat"/>
</dbReference>
<reference evidence="5" key="2">
    <citation type="journal article" date="2023" name="IMA Fungus">
        <title>Comparative genomic study of the Penicillium genus elucidates a diverse pangenome and 15 lateral gene transfer events.</title>
        <authorList>
            <person name="Petersen C."/>
            <person name="Sorensen T."/>
            <person name="Nielsen M.R."/>
            <person name="Sondergaard T.E."/>
            <person name="Sorensen J.L."/>
            <person name="Fitzpatrick D.A."/>
            <person name="Frisvad J.C."/>
            <person name="Nielsen K.L."/>
        </authorList>
    </citation>
    <scope>NUCLEOTIDE SEQUENCE</scope>
    <source>
        <strain evidence="5">IBT 34128</strain>
    </source>
</reference>
<dbReference type="AlphaFoldDB" id="A0A9W9FKH6"/>
<evidence type="ECO:0000313" key="6">
    <source>
        <dbReference type="Proteomes" id="UP001141434"/>
    </source>
</evidence>
<evidence type="ECO:0000313" key="5">
    <source>
        <dbReference type="EMBL" id="KAJ5101602.1"/>
    </source>
</evidence>
<dbReference type="Proteomes" id="UP001141434">
    <property type="component" value="Unassembled WGS sequence"/>
</dbReference>
<dbReference type="Gene3D" id="3.10.50.10">
    <property type="match status" value="1"/>
</dbReference>
<dbReference type="EC" id="3.2.1.14" evidence="2"/>
<proteinExistence type="inferred from homology"/>
<protein>
    <recommendedName>
        <fullName evidence="2">chitinase</fullName>
        <ecNumber evidence="2">3.2.1.14</ecNumber>
    </recommendedName>
</protein>
<accession>A0A9W9FKH6</accession>
<dbReference type="EMBL" id="JAPMSZ010000005">
    <property type="protein sequence ID" value="KAJ5101602.1"/>
    <property type="molecule type" value="Genomic_DNA"/>
</dbReference>
<evidence type="ECO:0000256" key="1">
    <source>
        <dbReference type="ARBA" id="ARBA00008682"/>
    </source>
</evidence>
<evidence type="ECO:0000256" key="2">
    <source>
        <dbReference type="ARBA" id="ARBA00012729"/>
    </source>
</evidence>
<comment type="similarity">
    <text evidence="1">Belongs to the glycosyl hydrolase 18 family. Chitinase class V subfamily.</text>
</comment>
<evidence type="ECO:0000259" key="4">
    <source>
        <dbReference type="PROSITE" id="PS51910"/>
    </source>
</evidence>
<dbReference type="InterPro" id="IPR017853">
    <property type="entry name" value="GH"/>
</dbReference>
<dbReference type="PANTHER" id="PTHR11177">
    <property type="entry name" value="CHITINASE"/>
    <property type="match status" value="1"/>
</dbReference>
<dbReference type="GO" id="GO:0005975">
    <property type="term" value="P:carbohydrate metabolic process"/>
    <property type="evidence" value="ECO:0007669"/>
    <property type="project" value="InterPro"/>
</dbReference>
<evidence type="ECO:0000256" key="3">
    <source>
        <dbReference type="SAM" id="MobiDB-lite"/>
    </source>
</evidence>
<feature type="region of interest" description="Disordered" evidence="3">
    <location>
        <begin position="426"/>
        <end position="449"/>
    </location>
</feature>
<dbReference type="SUPFAM" id="SSF51445">
    <property type="entry name" value="(Trans)glycosidases"/>
    <property type="match status" value="1"/>
</dbReference>
<reference evidence="5" key="1">
    <citation type="submission" date="2022-11" db="EMBL/GenBank/DDBJ databases">
        <authorList>
            <person name="Petersen C."/>
        </authorList>
    </citation>
    <scope>NUCLEOTIDE SEQUENCE</scope>
    <source>
        <strain evidence="5">IBT 34128</strain>
    </source>
</reference>
<organism evidence="5 6">
    <name type="scientific">Penicillium alfredii</name>
    <dbReference type="NCBI Taxonomy" id="1506179"/>
    <lineage>
        <taxon>Eukaryota</taxon>
        <taxon>Fungi</taxon>
        <taxon>Dikarya</taxon>
        <taxon>Ascomycota</taxon>
        <taxon>Pezizomycotina</taxon>
        <taxon>Eurotiomycetes</taxon>
        <taxon>Eurotiomycetidae</taxon>
        <taxon>Eurotiales</taxon>
        <taxon>Aspergillaceae</taxon>
        <taxon>Penicillium</taxon>
    </lineage>
</organism>
<dbReference type="PROSITE" id="PS51910">
    <property type="entry name" value="GH18_2"/>
    <property type="match status" value="1"/>
</dbReference>